<dbReference type="Pfam" id="PF00535">
    <property type="entry name" value="Glycos_transf_2"/>
    <property type="match status" value="1"/>
</dbReference>
<dbReference type="InterPro" id="IPR001173">
    <property type="entry name" value="Glyco_trans_2-like"/>
</dbReference>
<keyword evidence="4" id="KW-1185">Reference proteome</keyword>
<evidence type="ECO:0000259" key="2">
    <source>
        <dbReference type="Pfam" id="PF00535"/>
    </source>
</evidence>
<dbReference type="GO" id="GO:0016740">
    <property type="term" value="F:transferase activity"/>
    <property type="evidence" value="ECO:0007669"/>
    <property type="project" value="UniProtKB-KW"/>
</dbReference>
<gene>
    <name evidence="3" type="ORF">SAMN04487992_11662</name>
</gene>
<sequence length="256" mass="30183">MKEKLSVFIITYNEERIIDKCLNKLSWADEIIVVDSGSTDATIEICKKYQVKLFHKDFEGFGTQKQFALEQTTHNWVLSIDADEILTDELIAEIQDVLASGTANNGYYLKRKHVFLGKVFEYGPESKEYILRFFKKNMGNFDGKKVHENVVLEGPSDKLKNDFLHFTTRSLDNYIEKLSNYASIFSEGKYLKNKQYGIGYIFIKVKFEFFKKYFLELNFLNGQEGFYWSYLAAYYMGIKYMKTNEQYKQVKKQLMF</sequence>
<dbReference type="RefSeq" id="WP_074539389.1">
    <property type="nucleotide sequence ID" value="NZ_FNBD01000016.1"/>
</dbReference>
<dbReference type="Gene3D" id="3.90.550.10">
    <property type="entry name" value="Spore Coat Polysaccharide Biosynthesis Protein SpsA, Chain A"/>
    <property type="match status" value="1"/>
</dbReference>
<dbReference type="eggNOG" id="COG0463">
    <property type="taxonomic scope" value="Bacteria"/>
</dbReference>
<name>A0A1G7LAA3_9FLAO</name>
<dbReference type="SUPFAM" id="SSF53448">
    <property type="entry name" value="Nucleotide-diphospho-sugar transferases"/>
    <property type="match status" value="1"/>
</dbReference>
<dbReference type="CDD" id="cd02511">
    <property type="entry name" value="Beta4Glucosyltransferase"/>
    <property type="match status" value="1"/>
</dbReference>
<dbReference type="InterPro" id="IPR029044">
    <property type="entry name" value="Nucleotide-diphossugar_trans"/>
</dbReference>
<dbReference type="PANTHER" id="PTHR43630">
    <property type="entry name" value="POLY-BETA-1,6-N-ACETYL-D-GLUCOSAMINE SYNTHASE"/>
    <property type="match status" value="1"/>
</dbReference>
<feature type="domain" description="Glycosyltransferase 2-like" evidence="2">
    <location>
        <begin position="6"/>
        <end position="103"/>
    </location>
</feature>
<keyword evidence="3" id="KW-0808">Transferase</keyword>
<accession>A0A1G7LAA3</accession>
<proteinExistence type="inferred from homology"/>
<reference evidence="4" key="1">
    <citation type="submission" date="2016-10" db="EMBL/GenBank/DDBJ databases">
        <authorList>
            <person name="Varghese N."/>
            <person name="Submissions S."/>
        </authorList>
    </citation>
    <scope>NUCLEOTIDE SEQUENCE [LARGE SCALE GENOMIC DNA]</scope>
    <source>
        <strain evidence="4">DSM 24729</strain>
    </source>
</reference>
<organism evidence="3 4">
    <name type="scientific">Cellulophaga baltica</name>
    <dbReference type="NCBI Taxonomy" id="76594"/>
    <lineage>
        <taxon>Bacteria</taxon>
        <taxon>Pseudomonadati</taxon>
        <taxon>Bacteroidota</taxon>
        <taxon>Flavobacteriia</taxon>
        <taxon>Flavobacteriales</taxon>
        <taxon>Flavobacteriaceae</taxon>
        <taxon>Cellulophaga</taxon>
    </lineage>
</organism>
<protein>
    <submittedName>
        <fullName evidence="3">Glycosyltransferase involved in cell wall bisynthesis</fullName>
    </submittedName>
</protein>
<comment type="similarity">
    <text evidence="1">Belongs to the glycosyltransferase 2 family. WaaE/KdtX subfamily.</text>
</comment>
<evidence type="ECO:0000313" key="3">
    <source>
        <dbReference type="EMBL" id="SDF46306.1"/>
    </source>
</evidence>
<evidence type="ECO:0000313" key="4">
    <source>
        <dbReference type="Proteomes" id="UP000182114"/>
    </source>
</evidence>
<dbReference type="Proteomes" id="UP000182114">
    <property type="component" value="Unassembled WGS sequence"/>
</dbReference>
<dbReference type="PANTHER" id="PTHR43630:SF2">
    <property type="entry name" value="GLYCOSYLTRANSFERASE"/>
    <property type="match status" value="1"/>
</dbReference>
<dbReference type="AlphaFoldDB" id="A0A1G7LAA3"/>
<evidence type="ECO:0000256" key="1">
    <source>
        <dbReference type="ARBA" id="ARBA00038494"/>
    </source>
</evidence>
<dbReference type="EMBL" id="FNBD01000016">
    <property type="protein sequence ID" value="SDF46306.1"/>
    <property type="molecule type" value="Genomic_DNA"/>
</dbReference>